<accession>A0ABD4KU76</accession>
<protein>
    <submittedName>
        <fullName evidence="1">AAA family ATPase</fullName>
    </submittedName>
</protein>
<comment type="caution">
    <text evidence="1">The sequence shown here is derived from an EMBL/GenBank/DDBJ whole genome shotgun (WGS) entry which is preliminary data.</text>
</comment>
<reference evidence="1 2" key="1">
    <citation type="journal article" date="2021" name="PeerJ">
        <title>Analysis of 44 Vibrio anguillarum genomes reveals high genetic diversity.</title>
        <authorList>
            <person name="Hansen M.J."/>
            <person name="Dalsgaard I."/>
        </authorList>
    </citation>
    <scope>NUCLEOTIDE SEQUENCE [LARGE SCALE GENOMIC DNA]</scope>
    <source>
        <strain evidence="1 2">17-16730-2A</strain>
    </source>
</reference>
<dbReference type="AlphaFoldDB" id="A0ABD4KU76"/>
<organism evidence="1 2">
    <name type="scientific">Vibrio anguillarum</name>
    <name type="common">Listonella anguillarum</name>
    <dbReference type="NCBI Taxonomy" id="55601"/>
    <lineage>
        <taxon>Bacteria</taxon>
        <taxon>Pseudomonadati</taxon>
        <taxon>Pseudomonadota</taxon>
        <taxon>Gammaproteobacteria</taxon>
        <taxon>Vibrionales</taxon>
        <taxon>Vibrionaceae</taxon>
        <taxon>Vibrio</taxon>
    </lineage>
</organism>
<gene>
    <name evidence="1" type="ORF">EAY07_24460</name>
</gene>
<sequence>MNAALYEDQMRVTSIPYCTSKLVIFSGVPLAKDSYITNSGKYYVTIKADPDSIPVLPTLGQHWSVKGARQIENMEVGDYVMQQHTYESP</sequence>
<name>A0ABD4KU76_VIBAN</name>
<dbReference type="Proteomes" id="UP000722957">
    <property type="component" value="Unassembled WGS sequence"/>
</dbReference>
<evidence type="ECO:0000313" key="2">
    <source>
        <dbReference type="Proteomes" id="UP000722957"/>
    </source>
</evidence>
<proteinExistence type="predicted"/>
<dbReference type="EMBL" id="RDOM01000864">
    <property type="protein sequence ID" value="MBF4275103.1"/>
    <property type="molecule type" value="Genomic_DNA"/>
</dbReference>
<evidence type="ECO:0000313" key="1">
    <source>
        <dbReference type="EMBL" id="MBF4275103.1"/>
    </source>
</evidence>
<feature type="non-terminal residue" evidence="1">
    <location>
        <position position="89"/>
    </location>
</feature>